<feature type="transmembrane region" description="Helical" evidence="1">
    <location>
        <begin position="43"/>
        <end position="63"/>
    </location>
</feature>
<sequence length="152" mass="16860">MNTYNNFEERLRALRQIQPDKAFVGYAKARILATHQERFATPVVWGGALATVVFVAVVAVTLLTPALPVVRALDQQALHGELEGLGLDLQIEQVEYNQKVHDTITAALQEIEGETNHLNTELLESEDAFVDVEGLQETPSAEVDKLLEKLLQ</sequence>
<dbReference type="EMBL" id="MFKH01000008">
    <property type="protein sequence ID" value="OGG37576.1"/>
    <property type="molecule type" value="Genomic_DNA"/>
</dbReference>
<dbReference type="AlphaFoldDB" id="A0A1F6BKW4"/>
<keyword evidence="1" id="KW-0472">Membrane</keyword>
<dbReference type="Proteomes" id="UP000176273">
    <property type="component" value="Unassembled WGS sequence"/>
</dbReference>
<proteinExistence type="predicted"/>
<keyword evidence="1" id="KW-0812">Transmembrane</keyword>
<keyword evidence="1" id="KW-1133">Transmembrane helix</keyword>
<evidence type="ECO:0000313" key="2">
    <source>
        <dbReference type="EMBL" id="OGG37576.1"/>
    </source>
</evidence>
<reference evidence="2 3" key="1">
    <citation type="journal article" date="2016" name="Nat. Commun.">
        <title>Thousands of microbial genomes shed light on interconnected biogeochemical processes in an aquifer system.</title>
        <authorList>
            <person name="Anantharaman K."/>
            <person name="Brown C.T."/>
            <person name="Hug L.A."/>
            <person name="Sharon I."/>
            <person name="Castelle C.J."/>
            <person name="Probst A.J."/>
            <person name="Thomas B.C."/>
            <person name="Singh A."/>
            <person name="Wilkins M.J."/>
            <person name="Karaoz U."/>
            <person name="Brodie E.L."/>
            <person name="Williams K.H."/>
            <person name="Hubbard S.S."/>
            <person name="Banfield J.F."/>
        </authorList>
    </citation>
    <scope>NUCLEOTIDE SEQUENCE [LARGE SCALE GENOMIC DNA]</scope>
</reference>
<comment type="caution">
    <text evidence="2">The sequence shown here is derived from an EMBL/GenBank/DDBJ whole genome shotgun (WGS) entry which is preliminary data.</text>
</comment>
<organism evidence="2 3">
    <name type="scientific">Candidatus Jorgensenbacteria bacterium GWA1_54_12</name>
    <dbReference type="NCBI Taxonomy" id="1798468"/>
    <lineage>
        <taxon>Bacteria</taxon>
        <taxon>Candidatus Joergenseniibacteriota</taxon>
    </lineage>
</organism>
<accession>A0A1F6BKW4</accession>
<name>A0A1F6BKW4_9BACT</name>
<evidence type="ECO:0000256" key="1">
    <source>
        <dbReference type="SAM" id="Phobius"/>
    </source>
</evidence>
<dbReference type="STRING" id="1798468.A2110_01930"/>
<protein>
    <submittedName>
        <fullName evidence="2">Uncharacterized protein</fullName>
    </submittedName>
</protein>
<gene>
    <name evidence="2" type="ORF">A2110_01930</name>
</gene>
<evidence type="ECO:0000313" key="3">
    <source>
        <dbReference type="Proteomes" id="UP000176273"/>
    </source>
</evidence>